<evidence type="ECO:0000313" key="3">
    <source>
        <dbReference type="EMBL" id="PNY29845.1"/>
    </source>
</evidence>
<comment type="caution">
    <text evidence="3">The sequence shown here is derived from an EMBL/GenBank/DDBJ whole genome shotgun (WGS) entry which is preliminary data.</text>
</comment>
<feature type="region of interest" description="Disordered" evidence="1">
    <location>
        <begin position="1"/>
        <end position="89"/>
    </location>
</feature>
<feature type="compositionally biased region" description="Pro residues" evidence="1">
    <location>
        <begin position="304"/>
        <end position="320"/>
    </location>
</feature>
<dbReference type="Proteomes" id="UP000236621">
    <property type="component" value="Unassembled WGS sequence"/>
</dbReference>
<keyword evidence="4" id="KW-1185">Reference proteome</keyword>
<feature type="compositionally biased region" description="Basic and acidic residues" evidence="1">
    <location>
        <begin position="114"/>
        <end position="127"/>
    </location>
</feature>
<dbReference type="OrthoDB" id="5338195at2759"/>
<feature type="compositionally biased region" description="Polar residues" evidence="1">
    <location>
        <begin position="233"/>
        <end position="246"/>
    </location>
</feature>
<feature type="compositionally biased region" description="Low complexity" evidence="1">
    <location>
        <begin position="154"/>
        <end position="185"/>
    </location>
</feature>
<evidence type="ECO:0000313" key="4">
    <source>
        <dbReference type="Proteomes" id="UP000236621"/>
    </source>
</evidence>
<proteinExistence type="predicted"/>
<feature type="region of interest" description="Disordered" evidence="1">
    <location>
        <begin position="511"/>
        <end position="563"/>
    </location>
</feature>
<feature type="region of interest" description="Disordered" evidence="1">
    <location>
        <begin position="147"/>
        <end position="361"/>
    </location>
</feature>
<feature type="compositionally biased region" description="Pro residues" evidence="1">
    <location>
        <begin position="203"/>
        <end position="212"/>
    </location>
</feature>
<dbReference type="InterPro" id="IPR037651">
    <property type="entry name" value="Swc3"/>
</dbReference>
<feature type="region of interest" description="Disordered" evidence="1">
    <location>
        <begin position="110"/>
        <end position="131"/>
    </location>
</feature>
<reference evidence="3 4" key="1">
    <citation type="submission" date="2017-08" db="EMBL/GenBank/DDBJ databases">
        <title>Harnessing the power of phylogenomics to disentangle the directionality and signatures of interkingdom host jumping in the parasitic fungal genus Tolypocladium.</title>
        <authorList>
            <person name="Quandt C.A."/>
            <person name="Patterson W."/>
            <person name="Spatafora J.W."/>
        </authorList>
    </citation>
    <scope>NUCLEOTIDE SEQUENCE [LARGE SCALE GENOMIC DNA]</scope>
    <source>
        <strain evidence="3 4">CBS 113982</strain>
    </source>
</reference>
<dbReference type="Pfam" id="PF24707">
    <property type="entry name" value="Swc3"/>
    <property type="match status" value="1"/>
</dbReference>
<feature type="compositionally biased region" description="Low complexity" evidence="1">
    <location>
        <begin position="193"/>
        <end position="202"/>
    </location>
</feature>
<organism evidence="3 4">
    <name type="scientific">Tolypocladium capitatum</name>
    <dbReference type="NCBI Taxonomy" id="45235"/>
    <lineage>
        <taxon>Eukaryota</taxon>
        <taxon>Fungi</taxon>
        <taxon>Dikarya</taxon>
        <taxon>Ascomycota</taxon>
        <taxon>Pezizomycotina</taxon>
        <taxon>Sordariomycetes</taxon>
        <taxon>Hypocreomycetidae</taxon>
        <taxon>Hypocreales</taxon>
        <taxon>Ophiocordycipitaceae</taxon>
        <taxon>Tolypocladium</taxon>
    </lineage>
</organism>
<dbReference type="GO" id="GO:0140849">
    <property type="term" value="F:ATP-dependent H2AZ histone chaperone activity"/>
    <property type="evidence" value="ECO:0007669"/>
    <property type="project" value="InterPro"/>
</dbReference>
<feature type="domain" description="SWR1-complex protein 3" evidence="2">
    <location>
        <begin position="58"/>
        <end position="151"/>
    </location>
</feature>
<dbReference type="GO" id="GO:0000812">
    <property type="term" value="C:Swr1 complex"/>
    <property type="evidence" value="ECO:0007669"/>
    <property type="project" value="InterPro"/>
</dbReference>
<feature type="compositionally biased region" description="Low complexity" evidence="1">
    <location>
        <begin position="321"/>
        <end position="340"/>
    </location>
</feature>
<feature type="compositionally biased region" description="Low complexity" evidence="1">
    <location>
        <begin position="213"/>
        <end position="226"/>
    </location>
</feature>
<evidence type="ECO:0000256" key="1">
    <source>
        <dbReference type="SAM" id="MobiDB-lite"/>
    </source>
</evidence>
<feature type="compositionally biased region" description="Low complexity" evidence="1">
    <location>
        <begin position="348"/>
        <end position="360"/>
    </location>
</feature>
<dbReference type="STRING" id="45235.A0A2K3QQP3"/>
<accession>A0A2K3QQP3</accession>
<feature type="region of interest" description="Disordered" evidence="1">
    <location>
        <begin position="684"/>
        <end position="723"/>
    </location>
</feature>
<feature type="compositionally biased region" description="Pro residues" evidence="1">
    <location>
        <begin position="278"/>
        <end position="288"/>
    </location>
</feature>
<evidence type="ECO:0000259" key="2">
    <source>
        <dbReference type="Pfam" id="PF24707"/>
    </source>
</evidence>
<dbReference type="PANTHER" id="PTHR28108">
    <property type="entry name" value="SWR1-COMPLEX PROTEIN 3"/>
    <property type="match status" value="1"/>
</dbReference>
<dbReference type="AlphaFoldDB" id="A0A2K3QQP3"/>
<dbReference type="InterPro" id="IPR057558">
    <property type="entry name" value="Swc3_dom"/>
</dbReference>
<sequence length="762" mass="82182">MERKRRLPPRAAARVEQAAKRRNVTPREQSSTPAPAEPIRRLTPPPPPLPTSIQVGRPLPTVEDAQPDDLSTKEYQSISESGVLAESLSRSRQKWISEGLFEKYWTKPYKRKGILHEDPKNPPKDSMTKVGSVTITIEPHIVEATMFAVKASKLPPQQQPHQSEQQQQQPPGQQQNSQLQAQPKQQPQPAPARPVLQYGPPNGSMPPPPTPPSTAVATPTAAAGTPRLVAPPSSATDRPQASRSPTPQHRPPIPTAQPPRPASPAPAVNNGASSASPGIPPRPSPAPSPLSQAATPQAAANRPPSNPPPPRPAVAPPPANAPLAHAAARPPVNAAASPSPTARPPAPAAGAPGTAAPKPACNDPVIALLAQKACGDPELRELMKRVATGQAKDGELAKFQKIIDQLNAEYRERGGQQGPSADRLLVDGRTVKYFADEVRTILDIVLASNPNQKSTELRPPPRSDPLVVLLVKTALEDQRTKDMIHRIAQGRPGFTDAQDLKEILDRLHRDAKTVPKGPPPVPQPSPAKQPVPNGLPNAHAKAANSHTVQHANPQALRSKGPPPVARPDISAVVFDFGNGDRYLFPKYSILEFLPAQSGQQVVASFLIVRKGSISDYGGDPTLDYYQPLTIRLQTSTGRHLENLARVVAPQDEVRRYMDDVMDNMTRAEYILLAMRLPRVERDGDQDAVAATDEPKTNSSTPKSDAEPQRSQAPKPGVLWTTGPAHKLLNASDAIKFRDPEQESQTKYEQLIRSVAARDREAI</sequence>
<protein>
    <recommendedName>
        <fullName evidence="2">SWR1-complex protein 3 domain-containing protein</fullName>
    </recommendedName>
</protein>
<feature type="compositionally biased region" description="Pro residues" evidence="1">
    <location>
        <begin position="248"/>
        <end position="264"/>
    </location>
</feature>
<name>A0A2K3QQP3_9HYPO</name>
<dbReference type="EMBL" id="NRSZ01000038">
    <property type="protein sequence ID" value="PNY29845.1"/>
    <property type="molecule type" value="Genomic_DNA"/>
</dbReference>
<feature type="compositionally biased region" description="Low complexity" evidence="1">
    <location>
        <begin position="289"/>
        <end position="303"/>
    </location>
</feature>
<dbReference type="PANTHER" id="PTHR28108:SF1">
    <property type="entry name" value="SWR1-COMPLEX PROTEIN 3"/>
    <property type="match status" value="1"/>
</dbReference>
<feature type="compositionally biased region" description="Pro residues" evidence="1">
    <location>
        <begin position="516"/>
        <end position="529"/>
    </location>
</feature>
<gene>
    <name evidence="3" type="ORF">TCAP_00235</name>
</gene>